<dbReference type="PANTHER" id="PTHR10903:SF184">
    <property type="entry name" value="GTP-BINDING PROTEIN A"/>
    <property type="match status" value="1"/>
</dbReference>
<keyword evidence="4" id="KW-0175">Coiled coil</keyword>
<evidence type="ECO:0000256" key="3">
    <source>
        <dbReference type="ARBA" id="ARBA00023134"/>
    </source>
</evidence>
<reference evidence="6" key="1">
    <citation type="submission" date="2022-08" db="EMBL/GenBank/DDBJ databases">
        <authorList>
            <person name="Gutierrez-Valencia J."/>
        </authorList>
    </citation>
    <scope>NUCLEOTIDE SEQUENCE</scope>
</reference>
<comment type="similarity">
    <text evidence="1">Belongs to the TRAFAC class TrmE-Era-EngA-EngB-Septin-like GTPase superfamily. AIG1/Toc34/Toc159-like paraseptin GTPase family. IAN subfamily.</text>
</comment>
<proteinExistence type="inferred from homology"/>
<dbReference type="InterPro" id="IPR027417">
    <property type="entry name" value="P-loop_NTPase"/>
</dbReference>
<dbReference type="InterPro" id="IPR006703">
    <property type="entry name" value="G_AIG1"/>
</dbReference>
<dbReference type="GO" id="GO:0005525">
    <property type="term" value="F:GTP binding"/>
    <property type="evidence" value="ECO:0007669"/>
    <property type="project" value="UniProtKB-KW"/>
</dbReference>
<dbReference type="PROSITE" id="PS51720">
    <property type="entry name" value="G_AIG1"/>
    <property type="match status" value="1"/>
</dbReference>
<protein>
    <recommendedName>
        <fullName evidence="5">AIG1-type G domain-containing protein</fullName>
    </recommendedName>
</protein>
<dbReference type="EMBL" id="CAMGYJ010000011">
    <property type="protein sequence ID" value="CAI0625596.1"/>
    <property type="molecule type" value="Genomic_DNA"/>
</dbReference>
<evidence type="ECO:0000256" key="1">
    <source>
        <dbReference type="ARBA" id="ARBA00008535"/>
    </source>
</evidence>
<evidence type="ECO:0000313" key="6">
    <source>
        <dbReference type="EMBL" id="CAI0625596.1"/>
    </source>
</evidence>
<accession>A0AAV0RXK2</accession>
<keyword evidence="2" id="KW-0547">Nucleotide-binding</keyword>
<dbReference type="Gene3D" id="3.40.50.300">
    <property type="entry name" value="P-loop containing nucleotide triphosphate hydrolases"/>
    <property type="match status" value="1"/>
</dbReference>
<dbReference type="FunFam" id="3.40.50.300:FF:000840">
    <property type="entry name" value="Immune-associated nucleotide-binding protein 9"/>
    <property type="match status" value="1"/>
</dbReference>
<feature type="coiled-coil region" evidence="4">
    <location>
        <begin position="247"/>
        <end position="325"/>
    </location>
</feature>
<gene>
    <name evidence="6" type="ORF">LITE_LOCUS50506</name>
</gene>
<dbReference type="SUPFAM" id="SSF52540">
    <property type="entry name" value="P-loop containing nucleoside triphosphate hydrolases"/>
    <property type="match status" value="1"/>
</dbReference>
<keyword evidence="7" id="KW-1185">Reference proteome</keyword>
<keyword evidence="3" id="KW-0342">GTP-binding</keyword>
<evidence type="ECO:0000256" key="4">
    <source>
        <dbReference type="SAM" id="Coils"/>
    </source>
</evidence>
<evidence type="ECO:0000313" key="7">
    <source>
        <dbReference type="Proteomes" id="UP001154282"/>
    </source>
</evidence>
<comment type="caution">
    <text evidence="6">The sequence shown here is derived from an EMBL/GenBank/DDBJ whole genome shotgun (WGS) entry which is preliminary data.</text>
</comment>
<organism evidence="6 7">
    <name type="scientific">Linum tenue</name>
    <dbReference type="NCBI Taxonomy" id="586396"/>
    <lineage>
        <taxon>Eukaryota</taxon>
        <taxon>Viridiplantae</taxon>
        <taxon>Streptophyta</taxon>
        <taxon>Embryophyta</taxon>
        <taxon>Tracheophyta</taxon>
        <taxon>Spermatophyta</taxon>
        <taxon>Magnoliopsida</taxon>
        <taxon>eudicotyledons</taxon>
        <taxon>Gunneridae</taxon>
        <taxon>Pentapetalae</taxon>
        <taxon>rosids</taxon>
        <taxon>fabids</taxon>
        <taxon>Malpighiales</taxon>
        <taxon>Linaceae</taxon>
        <taxon>Linum</taxon>
    </lineage>
</organism>
<dbReference type="AlphaFoldDB" id="A0AAV0RXK2"/>
<dbReference type="Pfam" id="PF04548">
    <property type="entry name" value="AIG1"/>
    <property type="match status" value="1"/>
</dbReference>
<evidence type="ECO:0000259" key="5">
    <source>
        <dbReference type="PROSITE" id="PS51720"/>
    </source>
</evidence>
<evidence type="ECO:0000256" key="2">
    <source>
        <dbReference type="ARBA" id="ARBA00022741"/>
    </source>
</evidence>
<dbReference type="PANTHER" id="PTHR10903">
    <property type="entry name" value="GTPASE, IMAP FAMILY MEMBER-RELATED"/>
    <property type="match status" value="1"/>
</dbReference>
<feature type="domain" description="AIG1-type G" evidence="5">
    <location>
        <begin position="17"/>
        <end position="225"/>
    </location>
</feature>
<dbReference type="Proteomes" id="UP001154282">
    <property type="component" value="Unassembled WGS sequence"/>
</dbReference>
<dbReference type="InterPro" id="IPR045058">
    <property type="entry name" value="GIMA/IAN/Toc"/>
</dbReference>
<sequence>MVKTYSKQGVRVQNPDQNQKTLVLIGRSGNGKSALGNCILGRNAFPSEASPCGVTLNCALEEGLLPDGGMLRIIDTPGHFGHSLKSDVVDSEIRKCFEMAKDEIHALILVLSVNNRFTKAETEGILALTSIFGWNMYNSLVVVFTGGDDLERDGQTLDDFLGPGPPESLQILLNSCDNRFMVFDCNTLDENKRSVQLSKLLKLVEIVTKRNGGKPFGRQAFSPVRNLFLKRDDDPSAVVYGNSWEKANNLKEDTNKLNEELLKHMTEKVKDFVDELETQLERLKEDLQKLEDYFNSARSQLNKELDKLGQDIGSAQREIKELSVRMQRRGCSIL</sequence>
<name>A0AAV0RXK2_9ROSI</name>